<dbReference type="OrthoDB" id="591557at2759"/>
<accession>A0A5A7RJ28</accession>
<feature type="domain" description="F-box" evidence="2">
    <location>
        <begin position="121"/>
        <end position="166"/>
    </location>
</feature>
<dbReference type="Pfam" id="PF00646">
    <property type="entry name" value="F-box"/>
    <property type="match status" value="1"/>
</dbReference>
<dbReference type="CDD" id="cd22157">
    <property type="entry name" value="F-box_AtFBW1-like"/>
    <property type="match status" value="1"/>
</dbReference>
<feature type="region of interest" description="Disordered" evidence="1">
    <location>
        <begin position="20"/>
        <end position="39"/>
    </location>
</feature>
<dbReference type="SUPFAM" id="SSF81383">
    <property type="entry name" value="F-box domain"/>
    <property type="match status" value="1"/>
</dbReference>
<dbReference type="InterPro" id="IPR017451">
    <property type="entry name" value="F-box-assoc_interact_dom"/>
</dbReference>
<dbReference type="Pfam" id="PF07734">
    <property type="entry name" value="FBA_1"/>
    <property type="match status" value="1"/>
</dbReference>
<dbReference type="EMBL" id="BKCP01013181">
    <property type="protein sequence ID" value="GER57225.1"/>
    <property type="molecule type" value="Genomic_DNA"/>
</dbReference>
<dbReference type="AlphaFoldDB" id="A0A5A7RJ28"/>
<feature type="non-terminal residue" evidence="3">
    <location>
        <position position="1"/>
    </location>
</feature>
<dbReference type="Proteomes" id="UP000325081">
    <property type="component" value="Unassembled WGS sequence"/>
</dbReference>
<dbReference type="InterPro" id="IPR006527">
    <property type="entry name" value="F-box-assoc_dom_typ1"/>
</dbReference>
<dbReference type="PROSITE" id="PS50181">
    <property type="entry name" value="FBOX"/>
    <property type="match status" value="1"/>
</dbReference>
<evidence type="ECO:0000313" key="4">
    <source>
        <dbReference type="Proteomes" id="UP000325081"/>
    </source>
</evidence>
<evidence type="ECO:0000256" key="1">
    <source>
        <dbReference type="SAM" id="MobiDB-lite"/>
    </source>
</evidence>
<dbReference type="Gene3D" id="1.20.1280.50">
    <property type="match status" value="1"/>
</dbReference>
<feature type="compositionally biased region" description="Basic residues" evidence="1">
    <location>
        <begin position="477"/>
        <end position="493"/>
    </location>
</feature>
<dbReference type="InterPro" id="IPR050796">
    <property type="entry name" value="SCF_F-box_component"/>
</dbReference>
<organism evidence="3 4">
    <name type="scientific">Striga asiatica</name>
    <name type="common">Asiatic witchweed</name>
    <name type="synonym">Buchnera asiatica</name>
    <dbReference type="NCBI Taxonomy" id="4170"/>
    <lineage>
        <taxon>Eukaryota</taxon>
        <taxon>Viridiplantae</taxon>
        <taxon>Streptophyta</taxon>
        <taxon>Embryophyta</taxon>
        <taxon>Tracheophyta</taxon>
        <taxon>Spermatophyta</taxon>
        <taxon>Magnoliopsida</taxon>
        <taxon>eudicotyledons</taxon>
        <taxon>Gunneridae</taxon>
        <taxon>Pentapetalae</taxon>
        <taxon>asterids</taxon>
        <taxon>lamiids</taxon>
        <taxon>Lamiales</taxon>
        <taxon>Orobanchaceae</taxon>
        <taxon>Buchnereae</taxon>
        <taxon>Striga</taxon>
    </lineage>
</organism>
<feature type="region of interest" description="Disordered" evidence="1">
    <location>
        <begin position="469"/>
        <end position="508"/>
    </location>
</feature>
<dbReference type="InterPro" id="IPR036047">
    <property type="entry name" value="F-box-like_dom_sf"/>
</dbReference>
<proteinExistence type="predicted"/>
<protein>
    <submittedName>
        <fullName evidence="3">F-box and associated interaction domains-containing protein</fullName>
    </submittedName>
</protein>
<dbReference type="PANTHER" id="PTHR31672:SF13">
    <property type="entry name" value="F-BOX PROTEIN CPR30-LIKE"/>
    <property type="match status" value="1"/>
</dbReference>
<name>A0A5A7RJ28_STRAF</name>
<gene>
    <name evidence="3" type="ORF">STAS_35026</name>
</gene>
<evidence type="ECO:0000259" key="2">
    <source>
        <dbReference type="PROSITE" id="PS50181"/>
    </source>
</evidence>
<keyword evidence="4" id="KW-1185">Reference proteome</keyword>
<sequence>ASSSFEKKTSFWRGFQSPIIPALQSSSPPSPSVCVYAGGDNEQQPIEQSITVERLSSKIEHFINKHQRPFLFNREPSAVLPEKRARSRKSGSSAAGEPAHFEILSFKMSDISPESIVIQLPDEHPRLPLDIAENILCRLPVKTLKRFRAVDKSWRALIDSESFAKAHFHSSLASNSNRSIITGIFGFHSMNLESLSTPTDMDPPFDYNNKDVDSISRSVNGLIVVTRETEPPILWNVFAREHKVLPRCHVKLAPRLANACENMYGFAYDEENDDYKVVKVMWHKKRPLSEEWIYSLKSDSWRKTKAMKYQMGHWPVPFRGALHALAGNDGVKLMGFNIVTETNFELPLPQFDYDIERPHLTLELFDGTMLALACVYASNVVIWVMKDYGVAESWQVIFSIPNTQGPMWPLALSKDGEKILVNYRGTQFAYFGLKNRLSVQDIALPFIVWPRLIVETLISPHFWDRRKAVADTSTKEQKKKNGGKGSKGRKKKGSKDDHDLSAQFNLVL</sequence>
<comment type="caution">
    <text evidence="3">The sequence shown here is derived from an EMBL/GenBank/DDBJ whole genome shotgun (WGS) entry which is preliminary data.</text>
</comment>
<dbReference type="InterPro" id="IPR001810">
    <property type="entry name" value="F-box_dom"/>
</dbReference>
<dbReference type="NCBIfam" id="TIGR01640">
    <property type="entry name" value="F_box_assoc_1"/>
    <property type="match status" value="1"/>
</dbReference>
<dbReference type="PANTHER" id="PTHR31672">
    <property type="entry name" value="BNACNNG10540D PROTEIN"/>
    <property type="match status" value="1"/>
</dbReference>
<reference evidence="4" key="1">
    <citation type="journal article" date="2019" name="Curr. Biol.">
        <title>Genome Sequence of Striga asiatica Provides Insight into the Evolution of Plant Parasitism.</title>
        <authorList>
            <person name="Yoshida S."/>
            <person name="Kim S."/>
            <person name="Wafula E.K."/>
            <person name="Tanskanen J."/>
            <person name="Kim Y.M."/>
            <person name="Honaas L."/>
            <person name="Yang Z."/>
            <person name="Spallek T."/>
            <person name="Conn C.E."/>
            <person name="Ichihashi Y."/>
            <person name="Cheong K."/>
            <person name="Cui S."/>
            <person name="Der J.P."/>
            <person name="Gundlach H."/>
            <person name="Jiao Y."/>
            <person name="Hori C."/>
            <person name="Ishida J.K."/>
            <person name="Kasahara H."/>
            <person name="Kiba T."/>
            <person name="Kim M.S."/>
            <person name="Koo N."/>
            <person name="Laohavisit A."/>
            <person name="Lee Y.H."/>
            <person name="Lumba S."/>
            <person name="McCourt P."/>
            <person name="Mortimer J.C."/>
            <person name="Mutuku J.M."/>
            <person name="Nomura T."/>
            <person name="Sasaki-Sekimoto Y."/>
            <person name="Seto Y."/>
            <person name="Wang Y."/>
            <person name="Wakatake T."/>
            <person name="Sakakibara H."/>
            <person name="Demura T."/>
            <person name="Yamaguchi S."/>
            <person name="Yoneyama K."/>
            <person name="Manabe R.I."/>
            <person name="Nelson D.C."/>
            <person name="Schulman A.H."/>
            <person name="Timko M.P."/>
            <person name="dePamphilis C.W."/>
            <person name="Choi D."/>
            <person name="Shirasu K."/>
        </authorList>
    </citation>
    <scope>NUCLEOTIDE SEQUENCE [LARGE SCALE GENOMIC DNA]</scope>
    <source>
        <strain evidence="4">cv. UVA1</strain>
    </source>
</reference>
<evidence type="ECO:0000313" key="3">
    <source>
        <dbReference type="EMBL" id="GER57225.1"/>
    </source>
</evidence>
<dbReference type="SMART" id="SM00256">
    <property type="entry name" value="FBOX"/>
    <property type="match status" value="1"/>
</dbReference>